<organism evidence="2 3">
    <name type="scientific">Rhizoctonia solani</name>
    <dbReference type="NCBI Taxonomy" id="456999"/>
    <lineage>
        <taxon>Eukaryota</taxon>
        <taxon>Fungi</taxon>
        <taxon>Dikarya</taxon>
        <taxon>Basidiomycota</taxon>
        <taxon>Agaricomycotina</taxon>
        <taxon>Agaricomycetes</taxon>
        <taxon>Cantharellales</taxon>
        <taxon>Ceratobasidiaceae</taxon>
        <taxon>Rhizoctonia</taxon>
    </lineage>
</organism>
<protein>
    <submittedName>
        <fullName evidence="2">Uncharacterized protein</fullName>
    </submittedName>
</protein>
<dbReference type="Proteomes" id="UP000663827">
    <property type="component" value="Unassembled WGS sequence"/>
</dbReference>
<feature type="signal peptide" evidence="1">
    <location>
        <begin position="1"/>
        <end position="24"/>
    </location>
</feature>
<comment type="caution">
    <text evidence="2">The sequence shown here is derived from an EMBL/GenBank/DDBJ whole genome shotgun (WGS) entry which is preliminary data.</text>
</comment>
<sequence length="664" mass="74538">MSRSKAQILLGILITATWIQTTIAYKLNATIHDTDLGHITYSDASIKCNRWLTGWLSQSVCESWLKPWTSGVYRSGGKIATFHSSLNHQLASVTIEFQGTDVWVYGPPLSELREVPPDYKICLYESYRLSSAQYCYNTNVTAAYSASNHDQPAVVFARGRLANNQHRIVISVADPVNELTYNGIKFSHVVYTTERPTPWPVEEDRWRYREVVMHDTHPMLSYSPIPSKWEFWRWSPWSARLHTSEDGATTSWHEFNSNEEGYVETKIKAGAIAVYGAPSAYIENRDRLGFACVQLDLGACETIDLKTIYANQKDLVRHEPVLLWRNDALDPSHQTRVSIRSAKTFTGIATIFPFKSIHYREEQEYSSPKPLVGDSKNVTIEHDNYAISYNPGRRCESHGVFGGCSSWFDPWRWREAGPLGSVLTYRSTISKYRVKEDPHITLSFSGSAVYLYGAPTAYAARPFAPQHVCINNACRLIDVEQAYLHPPRRDMESASVDVPQSQSSTAQNITTSMSIPHPELEPVLIWSTTGLNDKLEHTLRLALASLPAPENAEMSIVKIVYTRVTYGRGEYPPKPPAPGQDRAYAGPLKPPYSTNWVPLAHKPLPPISTDLPLHGQSPFLLVFAFVLLQNMGNCATLGPSPKSTGALGAHLAPIQSRYFYRSKP</sequence>
<accession>A0A8H3DQ09</accession>
<dbReference type="EMBL" id="CAJNJQ010000057">
    <property type="protein sequence ID" value="CAE7053246.1"/>
    <property type="molecule type" value="Genomic_DNA"/>
</dbReference>
<evidence type="ECO:0000313" key="2">
    <source>
        <dbReference type="EMBL" id="CAE7053246.1"/>
    </source>
</evidence>
<proteinExistence type="predicted"/>
<dbReference type="AlphaFoldDB" id="A0A8H3DQ09"/>
<gene>
    <name evidence="2" type="ORF">RDB_LOCUS2559</name>
</gene>
<feature type="chain" id="PRO_5034377709" evidence="1">
    <location>
        <begin position="25"/>
        <end position="664"/>
    </location>
</feature>
<name>A0A8H3DQ09_9AGAM</name>
<reference evidence="2" key="1">
    <citation type="submission" date="2021-01" db="EMBL/GenBank/DDBJ databases">
        <authorList>
            <person name="Kaushik A."/>
        </authorList>
    </citation>
    <scope>NUCLEOTIDE SEQUENCE</scope>
    <source>
        <strain evidence="2">AG5</strain>
    </source>
</reference>
<evidence type="ECO:0000313" key="3">
    <source>
        <dbReference type="Proteomes" id="UP000663827"/>
    </source>
</evidence>
<evidence type="ECO:0000256" key="1">
    <source>
        <dbReference type="SAM" id="SignalP"/>
    </source>
</evidence>
<keyword evidence="1" id="KW-0732">Signal</keyword>